<dbReference type="PANTHER" id="PTHR43537:SF20">
    <property type="entry name" value="HTH-TYPE TRANSCRIPTIONAL REPRESSOR GLAR"/>
    <property type="match status" value="1"/>
</dbReference>
<sequence>MSATAATKRAAPAAVLISQTVLNRLLADILDGRYAPGARLRFAELQAAYEVGIGTLREALSHLASVGMVEVDANRGYRVAPVSEADLLDVSSLLIEFEQRAILSSIENGDKAWEEAVVVTFHRLSAIESRPRAERAARFKEWVALHRDFHHALVSACGSRWLLHMRGLLYDHMERYRLLSQRHRPQGPGRLAEHEAIKQAALERRGPEAAELLRKQLQWTVDNVRLYAPQFIQPPSA</sequence>
<dbReference type="SUPFAM" id="SSF48008">
    <property type="entry name" value="GntR ligand-binding domain-like"/>
    <property type="match status" value="1"/>
</dbReference>
<evidence type="ECO:0000259" key="4">
    <source>
        <dbReference type="PROSITE" id="PS50949"/>
    </source>
</evidence>
<evidence type="ECO:0000256" key="2">
    <source>
        <dbReference type="ARBA" id="ARBA00023125"/>
    </source>
</evidence>
<dbReference type="InterPro" id="IPR008920">
    <property type="entry name" value="TF_FadR/GntR_C"/>
</dbReference>
<dbReference type="InterPro" id="IPR036388">
    <property type="entry name" value="WH-like_DNA-bd_sf"/>
</dbReference>
<dbReference type="SUPFAM" id="SSF46785">
    <property type="entry name" value="Winged helix' DNA-binding domain"/>
    <property type="match status" value="1"/>
</dbReference>
<evidence type="ECO:0000313" key="6">
    <source>
        <dbReference type="Proteomes" id="UP001305521"/>
    </source>
</evidence>
<gene>
    <name evidence="5" type="ORF">R9Z33_23605</name>
</gene>
<dbReference type="RefSeq" id="WP_318649029.1">
    <property type="nucleotide sequence ID" value="NZ_CP137852.1"/>
</dbReference>
<keyword evidence="2" id="KW-0238">DNA-binding</keyword>
<dbReference type="PANTHER" id="PTHR43537">
    <property type="entry name" value="TRANSCRIPTIONAL REGULATOR, GNTR FAMILY"/>
    <property type="match status" value="1"/>
</dbReference>
<evidence type="ECO:0000256" key="1">
    <source>
        <dbReference type="ARBA" id="ARBA00023015"/>
    </source>
</evidence>
<dbReference type="InterPro" id="IPR000524">
    <property type="entry name" value="Tscrpt_reg_HTH_GntR"/>
</dbReference>
<dbReference type="InterPro" id="IPR036390">
    <property type="entry name" value="WH_DNA-bd_sf"/>
</dbReference>
<keyword evidence="3" id="KW-0804">Transcription</keyword>
<keyword evidence="1" id="KW-0805">Transcription regulation</keyword>
<dbReference type="PROSITE" id="PS50949">
    <property type="entry name" value="HTH_GNTR"/>
    <property type="match status" value="1"/>
</dbReference>
<dbReference type="Gene3D" id="1.20.120.530">
    <property type="entry name" value="GntR ligand-binding domain-like"/>
    <property type="match status" value="1"/>
</dbReference>
<dbReference type="SMART" id="SM00895">
    <property type="entry name" value="FCD"/>
    <property type="match status" value="1"/>
</dbReference>
<dbReference type="Gene3D" id="1.10.10.10">
    <property type="entry name" value="Winged helix-like DNA-binding domain superfamily/Winged helix DNA-binding domain"/>
    <property type="match status" value="1"/>
</dbReference>
<accession>A0ABZ0PH49</accession>
<feature type="domain" description="HTH gntR-type" evidence="4">
    <location>
        <begin position="15"/>
        <end position="82"/>
    </location>
</feature>
<dbReference type="Pfam" id="PF00392">
    <property type="entry name" value="GntR"/>
    <property type="match status" value="1"/>
</dbReference>
<dbReference type="InterPro" id="IPR011711">
    <property type="entry name" value="GntR_C"/>
</dbReference>
<name>A0ABZ0PH49_9PROT</name>
<dbReference type="Pfam" id="PF07729">
    <property type="entry name" value="FCD"/>
    <property type="match status" value="1"/>
</dbReference>
<keyword evidence="6" id="KW-1185">Reference proteome</keyword>
<protein>
    <submittedName>
        <fullName evidence="5">FCD domain-containing protein</fullName>
    </submittedName>
</protein>
<proteinExistence type="predicted"/>
<organism evidence="5 6">
    <name type="scientific">Sediminicoccus rosea</name>
    <dbReference type="NCBI Taxonomy" id="1225128"/>
    <lineage>
        <taxon>Bacteria</taxon>
        <taxon>Pseudomonadati</taxon>
        <taxon>Pseudomonadota</taxon>
        <taxon>Alphaproteobacteria</taxon>
        <taxon>Acetobacterales</taxon>
        <taxon>Roseomonadaceae</taxon>
        <taxon>Sediminicoccus</taxon>
    </lineage>
</organism>
<reference evidence="5 6" key="1">
    <citation type="submission" date="2023-11" db="EMBL/GenBank/DDBJ databases">
        <title>Arctic aerobic anoxygenic photoheterotroph Sediminicoccus rosea KRV36 adapts its photosynthesis to long days of polar summer.</title>
        <authorList>
            <person name="Tomasch J."/>
            <person name="Kopejtka K."/>
            <person name="Bily T."/>
            <person name="Gardiner A.T."/>
            <person name="Gardian Z."/>
            <person name="Shivaramu S."/>
            <person name="Koblizek M."/>
            <person name="Engelhardt F."/>
            <person name="Kaftan D."/>
        </authorList>
    </citation>
    <scope>NUCLEOTIDE SEQUENCE [LARGE SCALE GENOMIC DNA]</scope>
    <source>
        <strain evidence="5 6">R-30</strain>
    </source>
</reference>
<dbReference type="Proteomes" id="UP001305521">
    <property type="component" value="Chromosome"/>
</dbReference>
<evidence type="ECO:0000256" key="3">
    <source>
        <dbReference type="ARBA" id="ARBA00023163"/>
    </source>
</evidence>
<evidence type="ECO:0000313" key="5">
    <source>
        <dbReference type="EMBL" id="WPB85064.1"/>
    </source>
</evidence>
<dbReference type="SMART" id="SM00345">
    <property type="entry name" value="HTH_GNTR"/>
    <property type="match status" value="1"/>
</dbReference>
<dbReference type="EMBL" id="CP137852">
    <property type="protein sequence ID" value="WPB85064.1"/>
    <property type="molecule type" value="Genomic_DNA"/>
</dbReference>